<name>A0A4R6X0Q9_9PROT</name>
<evidence type="ECO:0000313" key="3">
    <source>
        <dbReference type="Proteomes" id="UP000295783"/>
    </source>
</evidence>
<dbReference type="PROSITE" id="PS51186">
    <property type="entry name" value="GNAT"/>
    <property type="match status" value="1"/>
</dbReference>
<dbReference type="CDD" id="cd04301">
    <property type="entry name" value="NAT_SF"/>
    <property type="match status" value="1"/>
</dbReference>
<dbReference type="AlphaFoldDB" id="A0A4R6X0Q9"/>
<dbReference type="InterPro" id="IPR000182">
    <property type="entry name" value="GNAT_dom"/>
</dbReference>
<gene>
    <name evidence="2" type="ORF">A8950_0584</name>
</gene>
<keyword evidence="3" id="KW-1185">Reference proteome</keyword>
<protein>
    <submittedName>
        <fullName evidence="2">Putative acetyltransferase</fullName>
    </submittedName>
</protein>
<organism evidence="2 3">
    <name type="scientific">Dongia mobilis</name>
    <dbReference type="NCBI Taxonomy" id="578943"/>
    <lineage>
        <taxon>Bacteria</taxon>
        <taxon>Pseudomonadati</taxon>
        <taxon>Pseudomonadota</taxon>
        <taxon>Alphaproteobacteria</taxon>
        <taxon>Rhodospirillales</taxon>
        <taxon>Dongiaceae</taxon>
        <taxon>Dongia</taxon>
    </lineage>
</organism>
<dbReference type="SUPFAM" id="SSF55729">
    <property type="entry name" value="Acyl-CoA N-acyltransferases (Nat)"/>
    <property type="match status" value="1"/>
</dbReference>
<dbReference type="Gene3D" id="3.40.630.30">
    <property type="match status" value="1"/>
</dbReference>
<evidence type="ECO:0000259" key="1">
    <source>
        <dbReference type="PROSITE" id="PS51186"/>
    </source>
</evidence>
<dbReference type="PANTHER" id="PTHR43451:SF1">
    <property type="entry name" value="ACETYLTRANSFERASE"/>
    <property type="match status" value="1"/>
</dbReference>
<dbReference type="RefSeq" id="WP_243735510.1">
    <property type="nucleotide sequence ID" value="NZ_SNYW01000006.1"/>
</dbReference>
<dbReference type="PANTHER" id="PTHR43451">
    <property type="entry name" value="ACETYLTRANSFERASE (GNAT) FAMILY PROTEIN"/>
    <property type="match status" value="1"/>
</dbReference>
<dbReference type="GO" id="GO:0016747">
    <property type="term" value="F:acyltransferase activity, transferring groups other than amino-acyl groups"/>
    <property type="evidence" value="ECO:0007669"/>
    <property type="project" value="InterPro"/>
</dbReference>
<evidence type="ECO:0000313" key="2">
    <source>
        <dbReference type="EMBL" id="TDQ84038.1"/>
    </source>
</evidence>
<accession>A0A4R6X0Q9</accession>
<keyword evidence="2" id="KW-0808">Transferase</keyword>
<proteinExistence type="predicted"/>
<dbReference type="Proteomes" id="UP000295783">
    <property type="component" value="Unassembled WGS sequence"/>
</dbReference>
<dbReference type="InterPro" id="IPR016181">
    <property type="entry name" value="Acyl_CoA_acyltransferase"/>
</dbReference>
<dbReference type="InterPro" id="IPR052564">
    <property type="entry name" value="N-acetyltrans/Recomb-assoc"/>
</dbReference>
<dbReference type="Pfam" id="PF13673">
    <property type="entry name" value="Acetyltransf_10"/>
    <property type="match status" value="1"/>
</dbReference>
<reference evidence="2 3" key="1">
    <citation type="submission" date="2019-03" db="EMBL/GenBank/DDBJ databases">
        <title>Genomic Encyclopedia of Type Strains, Phase III (KMG-III): the genomes of soil and plant-associated and newly described type strains.</title>
        <authorList>
            <person name="Whitman W."/>
        </authorList>
    </citation>
    <scope>NUCLEOTIDE SEQUENCE [LARGE SCALE GENOMIC DNA]</scope>
    <source>
        <strain evidence="2 3">CGMCC 1.7660</strain>
    </source>
</reference>
<sequence>MDMRIRDFAAGDAPLLTELYRRSVTELASRHYGPAQIAAWAALAPTAARFVELAGDGRRRLVAVDRSDRPLAFADLEPDGHIHFFYCAPERAGTGTAARLYAALEEVARQWGLSRLHVEASEAARRFFEKRGFAVTARRDFDLGGVAIHNYAAEKALAESGGAANFPA</sequence>
<dbReference type="EMBL" id="SNYW01000006">
    <property type="protein sequence ID" value="TDQ84038.1"/>
    <property type="molecule type" value="Genomic_DNA"/>
</dbReference>
<feature type="domain" description="N-acetyltransferase" evidence="1">
    <location>
        <begin position="3"/>
        <end position="158"/>
    </location>
</feature>
<comment type="caution">
    <text evidence="2">The sequence shown here is derived from an EMBL/GenBank/DDBJ whole genome shotgun (WGS) entry which is preliminary data.</text>
</comment>